<feature type="compositionally biased region" description="Polar residues" evidence="15">
    <location>
        <begin position="185"/>
        <end position="195"/>
    </location>
</feature>
<feature type="domain" description="RING-type" evidence="17">
    <location>
        <begin position="89"/>
        <end position="131"/>
    </location>
</feature>
<evidence type="ECO:0000256" key="15">
    <source>
        <dbReference type="SAM" id="MobiDB-lite"/>
    </source>
</evidence>
<comment type="pathway">
    <text evidence="3">Protein modification; protein ubiquitination.</text>
</comment>
<dbReference type="EC" id="2.3.2.27" evidence="4"/>
<dbReference type="PANTHER" id="PTHR45768">
    <property type="entry name" value="E3 UBIQUITIN-PROTEIN LIGASE RNF13-LIKE"/>
    <property type="match status" value="1"/>
</dbReference>
<evidence type="ECO:0000256" key="9">
    <source>
        <dbReference type="ARBA" id="ARBA00022786"/>
    </source>
</evidence>
<evidence type="ECO:0000256" key="14">
    <source>
        <dbReference type="PROSITE-ProRule" id="PRU00175"/>
    </source>
</evidence>
<dbReference type="GO" id="GO:0016020">
    <property type="term" value="C:membrane"/>
    <property type="evidence" value="ECO:0007669"/>
    <property type="project" value="UniProtKB-SubCell"/>
</dbReference>
<name>A0A438EFR3_VITVI</name>
<keyword evidence="7" id="KW-0479">Metal-binding</keyword>
<feature type="region of interest" description="Disordered" evidence="15">
    <location>
        <begin position="144"/>
        <end position="202"/>
    </location>
</feature>
<accession>A0A438EFR3</accession>
<comment type="catalytic activity">
    <reaction evidence="1">
        <text>S-ubiquitinyl-[E2 ubiquitin-conjugating enzyme]-L-cysteine + [acceptor protein]-L-lysine = [E2 ubiquitin-conjugating enzyme]-L-cysteine + N(6)-ubiquitinyl-[acceptor protein]-L-lysine.</text>
        <dbReference type="EC" id="2.3.2.27"/>
    </reaction>
</comment>
<evidence type="ECO:0000256" key="10">
    <source>
        <dbReference type="ARBA" id="ARBA00022833"/>
    </source>
</evidence>
<keyword evidence="10" id="KW-0862">Zinc</keyword>
<protein>
    <recommendedName>
        <fullName evidence="4">RING-type E3 ubiquitin transferase</fullName>
        <ecNumber evidence="4">2.3.2.27</ecNumber>
    </recommendedName>
</protein>
<dbReference type="Gene3D" id="3.30.40.10">
    <property type="entry name" value="Zinc/RING finger domain, C3HC4 (zinc finger)"/>
    <property type="match status" value="1"/>
</dbReference>
<gene>
    <name evidence="18" type="primary">ATL49_0</name>
    <name evidence="18" type="ORF">CK203_067258</name>
</gene>
<dbReference type="CDD" id="cd16461">
    <property type="entry name" value="RING-H2_EL5-like"/>
    <property type="match status" value="1"/>
</dbReference>
<evidence type="ECO:0000256" key="1">
    <source>
        <dbReference type="ARBA" id="ARBA00000900"/>
    </source>
</evidence>
<dbReference type="Proteomes" id="UP000288805">
    <property type="component" value="Unassembled WGS sequence"/>
</dbReference>
<comment type="caution">
    <text evidence="18">The sequence shown here is derived from an EMBL/GenBank/DDBJ whole genome shotgun (WGS) entry which is preliminary data.</text>
</comment>
<organism evidence="18 19">
    <name type="scientific">Vitis vinifera</name>
    <name type="common">Grape</name>
    <dbReference type="NCBI Taxonomy" id="29760"/>
    <lineage>
        <taxon>Eukaryota</taxon>
        <taxon>Viridiplantae</taxon>
        <taxon>Streptophyta</taxon>
        <taxon>Embryophyta</taxon>
        <taxon>Tracheophyta</taxon>
        <taxon>Spermatophyta</taxon>
        <taxon>Magnoliopsida</taxon>
        <taxon>eudicotyledons</taxon>
        <taxon>Gunneridae</taxon>
        <taxon>Pentapetalae</taxon>
        <taxon>rosids</taxon>
        <taxon>Vitales</taxon>
        <taxon>Vitaceae</taxon>
        <taxon>Viteae</taxon>
        <taxon>Vitis</taxon>
    </lineage>
</organism>
<dbReference type="PROSITE" id="PS50089">
    <property type="entry name" value="ZF_RING_2"/>
    <property type="match status" value="1"/>
</dbReference>
<comment type="similarity">
    <text evidence="13">Belongs to the RING-type zinc finger family. ATL subfamily.</text>
</comment>
<keyword evidence="5" id="KW-0808">Transferase</keyword>
<evidence type="ECO:0000256" key="3">
    <source>
        <dbReference type="ARBA" id="ARBA00004906"/>
    </source>
</evidence>
<dbReference type="Pfam" id="PF13639">
    <property type="entry name" value="zf-RING_2"/>
    <property type="match status" value="1"/>
</dbReference>
<keyword evidence="9" id="KW-0833">Ubl conjugation pathway</keyword>
<proteinExistence type="inferred from homology"/>
<evidence type="ECO:0000256" key="6">
    <source>
        <dbReference type="ARBA" id="ARBA00022692"/>
    </source>
</evidence>
<evidence type="ECO:0000256" key="8">
    <source>
        <dbReference type="ARBA" id="ARBA00022771"/>
    </source>
</evidence>
<keyword evidence="12 16" id="KW-0472">Membrane</keyword>
<dbReference type="SMART" id="SM00184">
    <property type="entry name" value="RING"/>
    <property type="match status" value="1"/>
</dbReference>
<keyword evidence="6 16" id="KW-0812">Transmembrane</keyword>
<keyword evidence="8 14" id="KW-0863">Zinc-finger</keyword>
<dbReference type="EMBL" id="QGNW01001302">
    <property type="protein sequence ID" value="RVW46549.1"/>
    <property type="molecule type" value="Genomic_DNA"/>
</dbReference>
<comment type="subcellular location">
    <subcellularLocation>
        <location evidence="2">Membrane</location>
        <topology evidence="2">Single-pass membrane protein</topology>
    </subcellularLocation>
</comment>
<dbReference type="AlphaFoldDB" id="A0A438EFR3"/>
<evidence type="ECO:0000256" key="4">
    <source>
        <dbReference type="ARBA" id="ARBA00012483"/>
    </source>
</evidence>
<dbReference type="SUPFAM" id="SSF57850">
    <property type="entry name" value="RING/U-box"/>
    <property type="match status" value="1"/>
</dbReference>
<evidence type="ECO:0000256" key="12">
    <source>
        <dbReference type="ARBA" id="ARBA00023136"/>
    </source>
</evidence>
<dbReference type="InterPro" id="IPR001841">
    <property type="entry name" value="Znf_RING"/>
</dbReference>
<evidence type="ECO:0000256" key="5">
    <source>
        <dbReference type="ARBA" id="ARBA00022679"/>
    </source>
</evidence>
<evidence type="ECO:0000259" key="17">
    <source>
        <dbReference type="PROSITE" id="PS50089"/>
    </source>
</evidence>
<evidence type="ECO:0000256" key="7">
    <source>
        <dbReference type="ARBA" id="ARBA00022723"/>
    </source>
</evidence>
<dbReference type="GO" id="GO:0008270">
    <property type="term" value="F:zinc ion binding"/>
    <property type="evidence" value="ECO:0007669"/>
    <property type="project" value="UniProtKB-KW"/>
</dbReference>
<evidence type="ECO:0000313" key="18">
    <source>
        <dbReference type="EMBL" id="RVW46549.1"/>
    </source>
</evidence>
<sequence>MSTDVVGAATQIIVMAIVISLILLFLGIGVLVIIHVCIVGRAFRGGFGNGRMVERGNPRSTSMSLDDLDKLPCFHFQAKEKGSSSPVDCAVCLDNFKMGDKCRLLPLCNHSFHAQCVDSWLLKTPICPICRTSADFRKGSLVSGEESSHFSDTGNELRESQTTERSHMGDAGIDSRDNPGAVSGIQLSSNHSPNNPAAELAA</sequence>
<keyword evidence="11 16" id="KW-1133">Transmembrane helix</keyword>
<evidence type="ECO:0000256" key="11">
    <source>
        <dbReference type="ARBA" id="ARBA00022989"/>
    </source>
</evidence>
<evidence type="ECO:0000256" key="13">
    <source>
        <dbReference type="ARBA" id="ARBA00024209"/>
    </source>
</evidence>
<evidence type="ECO:0000256" key="2">
    <source>
        <dbReference type="ARBA" id="ARBA00004167"/>
    </source>
</evidence>
<dbReference type="PANTHER" id="PTHR45768:SF61">
    <property type="entry name" value="RING-H2 FINGER PROTEIN ATL18"/>
    <property type="match status" value="1"/>
</dbReference>
<feature type="compositionally biased region" description="Basic and acidic residues" evidence="15">
    <location>
        <begin position="155"/>
        <end position="177"/>
    </location>
</feature>
<evidence type="ECO:0000256" key="16">
    <source>
        <dbReference type="SAM" id="Phobius"/>
    </source>
</evidence>
<dbReference type="GO" id="GO:0061630">
    <property type="term" value="F:ubiquitin protein ligase activity"/>
    <property type="evidence" value="ECO:0007669"/>
    <property type="project" value="UniProtKB-EC"/>
</dbReference>
<evidence type="ECO:0000313" key="19">
    <source>
        <dbReference type="Proteomes" id="UP000288805"/>
    </source>
</evidence>
<feature type="transmembrane region" description="Helical" evidence="16">
    <location>
        <begin position="12"/>
        <end position="43"/>
    </location>
</feature>
<dbReference type="FunFam" id="3.30.40.10:FF:000982">
    <property type="entry name" value="RING-H2 finger protein ATL2K"/>
    <property type="match status" value="1"/>
</dbReference>
<reference evidence="18 19" key="1">
    <citation type="journal article" date="2018" name="PLoS Genet.">
        <title>Population sequencing reveals clonal diversity and ancestral inbreeding in the grapevine cultivar Chardonnay.</title>
        <authorList>
            <person name="Roach M.J."/>
            <person name="Johnson D.L."/>
            <person name="Bohlmann J."/>
            <person name="van Vuuren H.J."/>
            <person name="Jones S.J."/>
            <person name="Pretorius I.S."/>
            <person name="Schmidt S.A."/>
            <person name="Borneman A.R."/>
        </authorList>
    </citation>
    <scope>NUCLEOTIDE SEQUENCE [LARGE SCALE GENOMIC DNA]</scope>
    <source>
        <strain evidence="19">cv. Chardonnay</strain>
        <tissue evidence="18">Leaf</tissue>
    </source>
</reference>
<dbReference type="InterPro" id="IPR013083">
    <property type="entry name" value="Znf_RING/FYVE/PHD"/>
</dbReference>